<feature type="domain" description="Protein kinase" evidence="13">
    <location>
        <begin position="243"/>
        <end position="446"/>
    </location>
</feature>
<dbReference type="InterPro" id="IPR017441">
    <property type="entry name" value="Protein_kinase_ATP_BS"/>
</dbReference>
<dbReference type="PANTHER" id="PTHR27007">
    <property type="match status" value="1"/>
</dbReference>
<keyword evidence="6" id="KW-0430">Lectin</keyword>
<comment type="subcellular location">
    <subcellularLocation>
        <location evidence="1">Membrane</location>
        <topology evidence="1">Single-pass type I membrane protein</topology>
    </subcellularLocation>
</comment>
<keyword evidence="8 12" id="KW-0067">ATP-binding</keyword>
<comment type="similarity">
    <text evidence="3">In the C-terminal section; belongs to the protein kinase superfamily. Ser/Thr protein kinase family.</text>
</comment>
<dbReference type="Proteomes" id="UP000836841">
    <property type="component" value="Chromosome 5"/>
</dbReference>
<accession>A0AAU9SN51</accession>
<evidence type="ECO:0000256" key="10">
    <source>
        <dbReference type="ARBA" id="ARBA00023136"/>
    </source>
</evidence>
<feature type="non-terminal residue" evidence="14">
    <location>
        <position position="446"/>
    </location>
</feature>
<dbReference type="InterPro" id="IPR000719">
    <property type="entry name" value="Prot_kinase_dom"/>
</dbReference>
<keyword evidence="5" id="KW-0732">Signal</keyword>
<protein>
    <recommendedName>
        <fullName evidence="13">Protein kinase domain-containing protein</fullName>
    </recommendedName>
</protein>
<feature type="binding site" evidence="12">
    <location>
        <position position="273"/>
    </location>
    <ligand>
        <name>ATP</name>
        <dbReference type="ChEBI" id="CHEBI:30616"/>
    </ligand>
</feature>
<dbReference type="InterPro" id="IPR013320">
    <property type="entry name" value="ConA-like_dom_sf"/>
</dbReference>
<organism evidence="14 15">
    <name type="scientific">Thlaspi arvense</name>
    <name type="common">Field penny-cress</name>
    <dbReference type="NCBI Taxonomy" id="13288"/>
    <lineage>
        <taxon>Eukaryota</taxon>
        <taxon>Viridiplantae</taxon>
        <taxon>Streptophyta</taxon>
        <taxon>Embryophyta</taxon>
        <taxon>Tracheophyta</taxon>
        <taxon>Spermatophyta</taxon>
        <taxon>Magnoliopsida</taxon>
        <taxon>eudicotyledons</taxon>
        <taxon>Gunneridae</taxon>
        <taxon>Pentapetalae</taxon>
        <taxon>rosids</taxon>
        <taxon>malvids</taxon>
        <taxon>Brassicales</taxon>
        <taxon>Brassicaceae</taxon>
        <taxon>Thlaspideae</taxon>
        <taxon>Thlaspi</taxon>
    </lineage>
</organism>
<dbReference type="EMBL" id="OU466861">
    <property type="protein sequence ID" value="CAH2066501.1"/>
    <property type="molecule type" value="Genomic_DNA"/>
</dbReference>
<dbReference type="Gene3D" id="1.10.510.10">
    <property type="entry name" value="Transferase(Phosphotransferase) domain 1"/>
    <property type="match status" value="1"/>
</dbReference>
<dbReference type="PROSITE" id="PS50011">
    <property type="entry name" value="PROTEIN_KINASE_DOM"/>
    <property type="match status" value="1"/>
</dbReference>
<evidence type="ECO:0000256" key="4">
    <source>
        <dbReference type="ARBA" id="ARBA00022692"/>
    </source>
</evidence>
<evidence type="ECO:0000256" key="12">
    <source>
        <dbReference type="PROSITE-ProRule" id="PRU10141"/>
    </source>
</evidence>
<dbReference type="CDD" id="cd06899">
    <property type="entry name" value="lectin_legume_LecRK_Arcelin_ConA"/>
    <property type="match status" value="1"/>
</dbReference>
<evidence type="ECO:0000256" key="5">
    <source>
        <dbReference type="ARBA" id="ARBA00022729"/>
    </source>
</evidence>
<keyword evidence="11" id="KW-0675">Receptor</keyword>
<keyword evidence="15" id="KW-1185">Reference proteome</keyword>
<keyword evidence="7 12" id="KW-0547">Nucleotide-binding</keyword>
<dbReference type="GO" id="GO:0005524">
    <property type="term" value="F:ATP binding"/>
    <property type="evidence" value="ECO:0007669"/>
    <property type="project" value="UniProtKB-UniRule"/>
</dbReference>
<evidence type="ECO:0000256" key="1">
    <source>
        <dbReference type="ARBA" id="ARBA00004479"/>
    </source>
</evidence>
<reference evidence="14 15" key="1">
    <citation type="submission" date="2022-03" db="EMBL/GenBank/DDBJ databases">
        <authorList>
            <person name="Nunn A."/>
            <person name="Chopra R."/>
            <person name="Nunn A."/>
            <person name="Contreras Garrido A."/>
        </authorList>
    </citation>
    <scope>NUCLEOTIDE SEQUENCE [LARGE SCALE GENOMIC DNA]</scope>
</reference>
<dbReference type="GO" id="GO:0004672">
    <property type="term" value="F:protein kinase activity"/>
    <property type="evidence" value="ECO:0007669"/>
    <property type="project" value="InterPro"/>
</dbReference>
<dbReference type="AlphaFoldDB" id="A0AAU9SN51"/>
<dbReference type="InterPro" id="IPR011009">
    <property type="entry name" value="Kinase-like_dom_sf"/>
</dbReference>
<evidence type="ECO:0000256" key="7">
    <source>
        <dbReference type="ARBA" id="ARBA00022741"/>
    </source>
</evidence>
<evidence type="ECO:0000256" key="8">
    <source>
        <dbReference type="ARBA" id="ARBA00022840"/>
    </source>
</evidence>
<evidence type="ECO:0000256" key="9">
    <source>
        <dbReference type="ARBA" id="ARBA00022989"/>
    </source>
</evidence>
<dbReference type="SUPFAM" id="SSF49899">
    <property type="entry name" value="Concanavalin A-like lectins/glucanases"/>
    <property type="match status" value="1"/>
</dbReference>
<comment type="similarity">
    <text evidence="2">In the N-terminal section; belongs to the leguminous lectin family.</text>
</comment>
<evidence type="ECO:0000313" key="14">
    <source>
        <dbReference type="EMBL" id="CAH2066501.1"/>
    </source>
</evidence>
<dbReference type="InterPro" id="IPR050528">
    <property type="entry name" value="L-type_Lectin-RKs"/>
</dbReference>
<keyword evidence="4" id="KW-0812">Transmembrane</keyword>
<dbReference type="PROSITE" id="PS00107">
    <property type="entry name" value="PROTEIN_KINASE_ATP"/>
    <property type="match status" value="1"/>
</dbReference>
<dbReference type="Pfam" id="PF00139">
    <property type="entry name" value="Lectin_legB"/>
    <property type="match status" value="1"/>
</dbReference>
<dbReference type="SUPFAM" id="SSF56112">
    <property type="entry name" value="Protein kinase-like (PK-like)"/>
    <property type="match status" value="1"/>
</dbReference>
<gene>
    <name evidence="14" type="ORF">TAV2_LOCUS18141</name>
</gene>
<evidence type="ECO:0000313" key="15">
    <source>
        <dbReference type="Proteomes" id="UP000836841"/>
    </source>
</evidence>
<name>A0AAU9SN51_THLAR</name>
<dbReference type="Gene3D" id="3.30.200.20">
    <property type="entry name" value="Phosphorylase Kinase, domain 1"/>
    <property type="match status" value="1"/>
</dbReference>
<evidence type="ECO:0000259" key="13">
    <source>
        <dbReference type="PROSITE" id="PS50011"/>
    </source>
</evidence>
<keyword evidence="10" id="KW-0472">Membrane</keyword>
<evidence type="ECO:0000256" key="11">
    <source>
        <dbReference type="ARBA" id="ARBA00023170"/>
    </source>
</evidence>
<sequence length="446" mass="49485">ETNPNGGELSFSGGNLCTSGSANLNKNGLVTLTNSKNHIVAVELDAKFDEHLGDINDNHVGIDINSLESEIAAPSAYFKDDDGTPRNLSLSSGDLMQVWIEYDNKQKQLSVTLHPIGVPKPKIPLLSLQKDLSPYLLESMYVGFSSSTGELTASHYIFDWKFKMDGMVSDINHSRLPKIPSADQRENQSLKRILVIRLSVSGVTILILFINRKTLMEVLEDWEVQFGPHRFAYKDLHIVTRGFKDSELLGKGGFGKVYKGALPVSNMEIAVKKVSHDSRQGMREFIAEIATIGRTLGYISPELSRTGKASKRSDVFALRVVMLEITCGRKPILSQASQSKMILTEWVLECWEKGDIMQVLDHKIGQEYIEEQVELVLKLGLLCSHSVAAMRPSMSSVIQFLDNVSQLPHNLLDIMKAQETEEAPDSPASSSIAPLTFTELFVSYGR</sequence>
<proteinExistence type="inferred from homology"/>
<evidence type="ECO:0000256" key="3">
    <source>
        <dbReference type="ARBA" id="ARBA00010217"/>
    </source>
</evidence>
<dbReference type="GO" id="GO:0030246">
    <property type="term" value="F:carbohydrate binding"/>
    <property type="evidence" value="ECO:0007669"/>
    <property type="project" value="UniProtKB-KW"/>
</dbReference>
<dbReference type="GO" id="GO:0016020">
    <property type="term" value="C:membrane"/>
    <property type="evidence" value="ECO:0007669"/>
    <property type="project" value="UniProtKB-SubCell"/>
</dbReference>
<dbReference type="InterPro" id="IPR001220">
    <property type="entry name" value="Legume_lectin_dom"/>
</dbReference>
<evidence type="ECO:0000256" key="6">
    <source>
        <dbReference type="ARBA" id="ARBA00022734"/>
    </source>
</evidence>
<dbReference type="Gene3D" id="2.60.120.200">
    <property type="match status" value="1"/>
</dbReference>
<evidence type="ECO:0000256" key="2">
    <source>
        <dbReference type="ARBA" id="ARBA00008536"/>
    </source>
</evidence>
<keyword evidence="9" id="KW-1133">Transmembrane helix</keyword>